<dbReference type="PROSITE" id="PS51318">
    <property type="entry name" value="TAT"/>
    <property type="match status" value="1"/>
</dbReference>
<organism evidence="2 3">
    <name type="scientific">Conexibacter stalactiti</name>
    <dbReference type="NCBI Taxonomy" id="1940611"/>
    <lineage>
        <taxon>Bacteria</taxon>
        <taxon>Bacillati</taxon>
        <taxon>Actinomycetota</taxon>
        <taxon>Thermoleophilia</taxon>
        <taxon>Solirubrobacterales</taxon>
        <taxon>Conexibacteraceae</taxon>
        <taxon>Conexibacter</taxon>
    </lineage>
</organism>
<evidence type="ECO:0000256" key="1">
    <source>
        <dbReference type="SAM" id="SignalP"/>
    </source>
</evidence>
<reference evidence="3" key="1">
    <citation type="submission" date="2023-07" db="EMBL/GenBank/DDBJ databases">
        <title>Conexibacter stalactiti sp. nov., isolated from stalactites in a lava cave and emended description of the genus Conexibacter.</title>
        <authorList>
            <person name="Lee S.D."/>
        </authorList>
    </citation>
    <scope>NUCLEOTIDE SEQUENCE [LARGE SCALE GENOMIC DNA]</scope>
    <source>
        <strain evidence="3">KCTC 39840</strain>
    </source>
</reference>
<comment type="caution">
    <text evidence="2">The sequence shown here is derived from an EMBL/GenBank/DDBJ whole genome shotgun (WGS) entry which is preliminary data.</text>
</comment>
<protein>
    <submittedName>
        <fullName evidence="2">Uncharacterized protein</fullName>
    </submittedName>
</protein>
<feature type="signal peptide" evidence="1">
    <location>
        <begin position="1"/>
        <end position="26"/>
    </location>
</feature>
<dbReference type="Proteomes" id="UP001284601">
    <property type="component" value="Unassembled WGS sequence"/>
</dbReference>
<dbReference type="RefSeq" id="WP_318595373.1">
    <property type="nucleotide sequence ID" value="NZ_JAWSTH010000002.1"/>
</dbReference>
<feature type="chain" id="PRO_5046746966" evidence="1">
    <location>
        <begin position="27"/>
        <end position="371"/>
    </location>
</feature>
<keyword evidence="3" id="KW-1185">Reference proteome</keyword>
<keyword evidence="1" id="KW-0732">Signal</keyword>
<dbReference type="InterPro" id="IPR006311">
    <property type="entry name" value="TAT_signal"/>
</dbReference>
<proteinExistence type="predicted"/>
<name>A0ABU4HIG8_9ACTN</name>
<gene>
    <name evidence="2" type="ORF">R7226_02090</name>
</gene>
<evidence type="ECO:0000313" key="3">
    <source>
        <dbReference type="Proteomes" id="UP001284601"/>
    </source>
</evidence>
<evidence type="ECO:0000313" key="2">
    <source>
        <dbReference type="EMBL" id="MDW5593110.1"/>
    </source>
</evidence>
<sequence length="371" mass="37657">MPLRRRRPCALAVAFAAALALLPAGAAPAQTAVLATNGSSLQAPANLALPGGANQCAARPYIGLGAGSIQFIPTNQTTCMWWSSQYGPTGQVVANTYVPRGAGAVTRVRVRSGAAPAQLQFAVLGSGGGLCCTTKQASPPVQPLADQVTEFAVNLPAGSGVGDTPGSQYNDILVIAAVGPGSLPVNDRGAHGFLFGSAANQAQAAFLHPALALGASNTDVGIMDGYEVLLQYDWCGVPMTGSNLRPVAPADPTTACLPGASTPLGAISRTVPVRDGVAGLRLRCLLRATCSGSLRLLPRNAGGASAAARRRRAVVYGGARFRIAAGRGATVGVHLSPAGRGALRRGRRSLPVTVEVTTSAGRTTLRVTLTR</sequence>
<dbReference type="EMBL" id="JAWSTH010000002">
    <property type="protein sequence ID" value="MDW5593110.1"/>
    <property type="molecule type" value="Genomic_DNA"/>
</dbReference>
<accession>A0ABU4HIG8</accession>